<feature type="region of interest" description="Disordered" evidence="7">
    <location>
        <begin position="275"/>
        <end position="320"/>
    </location>
</feature>
<keyword evidence="3" id="KW-0808">Transferase</keyword>
<evidence type="ECO:0000313" key="10">
    <source>
        <dbReference type="Proteomes" id="UP001392437"/>
    </source>
</evidence>
<dbReference type="GO" id="GO:0061630">
    <property type="term" value="F:ubiquitin protein ligase activity"/>
    <property type="evidence" value="ECO:0007669"/>
    <property type="project" value="UniProtKB-EC"/>
</dbReference>
<evidence type="ECO:0000256" key="4">
    <source>
        <dbReference type="ARBA" id="ARBA00023015"/>
    </source>
</evidence>
<comment type="caution">
    <text evidence="9">The sequence shown here is derived from an EMBL/GenBank/DDBJ whole genome shotgun (WGS) entry which is preliminary data.</text>
</comment>
<dbReference type="PROSITE" id="PS50089">
    <property type="entry name" value="ZF_RING_2"/>
    <property type="match status" value="1"/>
</dbReference>
<keyword evidence="5" id="KW-0804">Transcription</keyword>
<keyword evidence="10" id="KW-1185">Reference proteome</keyword>
<feature type="compositionally biased region" description="Basic and acidic residues" evidence="7">
    <location>
        <begin position="297"/>
        <end position="314"/>
    </location>
</feature>
<dbReference type="InterPro" id="IPR001841">
    <property type="entry name" value="Znf_RING"/>
</dbReference>
<dbReference type="PANTHER" id="PTHR46077:SF1">
    <property type="entry name" value="TOP1 BINDING ARGININE_SERINE RICH PROTEIN, E3 UBIQUITIN LIGASE"/>
    <property type="match status" value="1"/>
</dbReference>
<feature type="domain" description="RING-type" evidence="8">
    <location>
        <begin position="39"/>
        <end position="79"/>
    </location>
</feature>
<evidence type="ECO:0000256" key="5">
    <source>
        <dbReference type="ARBA" id="ARBA00023163"/>
    </source>
</evidence>
<gene>
    <name evidence="9" type="ORF">PG999_005917</name>
</gene>
<accession>A0AAW0QPV7</accession>
<dbReference type="EC" id="2.3.2.27" evidence="2"/>
<dbReference type="GO" id="GO:0008270">
    <property type="term" value="F:zinc ion binding"/>
    <property type="evidence" value="ECO:0007669"/>
    <property type="project" value="UniProtKB-KW"/>
</dbReference>
<dbReference type="SMART" id="SM00184">
    <property type="entry name" value="RING"/>
    <property type="match status" value="1"/>
</dbReference>
<evidence type="ECO:0000259" key="8">
    <source>
        <dbReference type="PROSITE" id="PS50089"/>
    </source>
</evidence>
<dbReference type="GO" id="GO:0000209">
    <property type="term" value="P:protein polyubiquitination"/>
    <property type="evidence" value="ECO:0007669"/>
    <property type="project" value="TreeGrafter"/>
</dbReference>
<keyword evidence="6" id="KW-0862">Zinc</keyword>
<evidence type="ECO:0000256" key="2">
    <source>
        <dbReference type="ARBA" id="ARBA00012483"/>
    </source>
</evidence>
<reference evidence="9 10" key="1">
    <citation type="submission" date="2023-01" db="EMBL/GenBank/DDBJ databases">
        <title>Analysis of 21 Apiospora genomes using comparative genomics revels a genus with tremendous synthesis potential of carbohydrate active enzymes and secondary metabolites.</title>
        <authorList>
            <person name="Sorensen T."/>
        </authorList>
    </citation>
    <scope>NUCLEOTIDE SEQUENCE [LARGE SCALE GENOMIC DNA]</scope>
    <source>
        <strain evidence="9 10">CBS 117206</strain>
    </source>
</reference>
<organism evidence="9 10">
    <name type="scientific">Apiospora kogelbergensis</name>
    <dbReference type="NCBI Taxonomy" id="1337665"/>
    <lineage>
        <taxon>Eukaryota</taxon>
        <taxon>Fungi</taxon>
        <taxon>Dikarya</taxon>
        <taxon>Ascomycota</taxon>
        <taxon>Pezizomycotina</taxon>
        <taxon>Sordariomycetes</taxon>
        <taxon>Xylariomycetidae</taxon>
        <taxon>Amphisphaeriales</taxon>
        <taxon>Apiosporaceae</taxon>
        <taxon>Apiospora</taxon>
    </lineage>
</organism>
<sequence>MDSVSAEDVDVKSQVLHHTLAQVATSRESDINSASRKCCVICLDAISEPCEVRPCKHTDFDYLCLLSWIQEQPRCPLCKADIQEVRYDFGDWVPGASWKTYKVPEPKVENYAPSAVPRRPQPPRRNVPYYTAPWRRRDADLAPPIVEDGAVLFRRTIYREKLYSLHDPSLVSRARMWLRRELKVFEYLYTPPSNPQGAGSTTTRRRANNAEFLLEYVIAILKIVDIQGSQGQAQDMLKEFLGRDHAQLLLHELKSFLRSPYTSLEAWDNHVQYDQSKKRRRVASDDVGEPSGQRSRARSEERASPSHTRLRGDFYRPSYS</sequence>
<dbReference type="AlphaFoldDB" id="A0AAW0QPV7"/>
<dbReference type="Pfam" id="PF13639">
    <property type="entry name" value="zf-RING_2"/>
    <property type="match status" value="1"/>
</dbReference>
<dbReference type="InterPro" id="IPR013083">
    <property type="entry name" value="Znf_RING/FYVE/PHD"/>
</dbReference>
<dbReference type="EMBL" id="JAQQWP010000006">
    <property type="protein sequence ID" value="KAK8113848.1"/>
    <property type="molecule type" value="Genomic_DNA"/>
</dbReference>
<evidence type="ECO:0000256" key="3">
    <source>
        <dbReference type="ARBA" id="ARBA00022679"/>
    </source>
</evidence>
<keyword evidence="4" id="KW-0805">Transcription regulation</keyword>
<dbReference type="Gene3D" id="3.30.40.10">
    <property type="entry name" value="Zinc/RING finger domain, C3HC4 (zinc finger)"/>
    <property type="match status" value="1"/>
</dbReference>
<dbReference type="Proteomes" id="UP001392437">
    <property type="component" value="Unassembled WGS sequence"/>
</dbReference>
<proteinExistence type="predicted"/>
<evidence type="ECO:0000256" key="7">
    <source>
        <dbReference type="SAM" id="MobiDB-lite"/>
    </source>
</evidence>
<keyword evidence="6" id="KW-0863">Zinc-finger</keyword>
<dbReference type="SUPFAM" id="SSF57850">
    <property type="entry name" value="RING/U-box"/>
    <property type="match status" value="1"/>
</dbReference>
<name>A0AAW0QPV7_9PEZI</name>
<comment type="catalytic activity">
    <reaction evidence="1">
        <text>S-ubiquitinyl-[E2 ubiquitin-conjugating enzyme]-L-cysteine + [acceptor protein]-L-lysine = [E2 ubiquitin-conjugating enzyme]-L-cysteine + N(6)-ubiquitinyl-[acceptor protein]-L-lysine.</text>
        <dbReference type="EC" id="2.3.2.27"/>
    </reaction>
</comment>
<evidence type="ECO:0000256" key="6">
    <source>
        <dbReference type="PROSITE-ProRule" id="PRU00175"/>
    </source>
</evidence>
<protein>
    <recommendedName>
        <fullName evidence="2">RING-type E3 ubiquitin transferase</fullName>
        <ecNumber evidence="2">2.3.2.27</ecNumber>
    </recommendedName>
</protein>
<evidence type="ECO:0000256" key="1">
    <source>
        <dbReference type="ARBA" id="ARBA00000900"/>
    </source>
</evidence>
<evidence type="ECO:0000313" key="9">
    <source>
        <dbReference type="EMBL" id="KAK8113848.1"/>
    </source>
</evidence>
<dbReference type="GO" id="GO:0006513">
    <property type="term" value="P:protein monoubiquitination"/>
    <property type="evidence" value="ECO:0007669"/>
    <property type="project" value="TreeGrafter"/>
</dbReference>
<keyword evidence="6" id="KW-0479">Metal-binding</keyword>
<dbReference type="PANTHER" id="PTHR46077">
    <property type="entry name" value="E3 UBIQUITIN-PROTEIN LIGASE TOPORS"/>
    <property type="match status" value="1"/>
</dbReference>